<evidence type="ECO:0000313" key="2">
    <source>
        <dbReference type="EMBL" id="TKR81380.1"/>
    </source>
</evidence>
<proteinExistence type="predicted"/>
<sequence length="130" mass="15285">MAPYLCRSAMWWRLSWNYLICLPICAIEALISGTRNRFSLRLPIACTAPSSIRCLIEQFHAKIAEAIAIRHRRFVFGVFDELAVVFCSFRSSRVSGNYWEDLRGWFWRAPRRRFRIVNQSFNSSRGPFCN</sequence>
<keyword evidence="1" id="KW-0812">Transmembrane</keyword>
<evidence type="ECO:0000256" key="1">
    <source>
        <dbReference type="SAM" id="Phobius"/>
    </source>
</evidence>
<reference evidence="2" key="2">
    <citation type="journal article" date="2015" name="Genome Biol.">
        <title>Comparative genomics of Steinernema reveals deeply conserved gene regulatory networks.</title>
        <authorList>
            <person name="Dillman A.R."/>
            <person name="Macchietto M."/>
            <person name="Porter C.F."/>
            <person name="Rogers A."/>
            <person name="Williams B."/>
            <person name="Antoshechkin I."/>
            <person name="Lee M.M."/>
            <person name="Goodwin Z."/>
            <person name="Lu X."/>
            <person name="Lewis E.E."/>
            <person name="Goodrich-Blair H."/>
            <person name="Stock S.P."/>
            <person name="Adams B.J."/>
            <person name="Sternberg P.W."/>
            <person name="Mortazavi A."/>
        </authorList>
    </citation>
    <scope>NUCLEOTIDE SEQUENCE [LARGE SCALE GENOMIC DNA]</scope>
    <source>
        <strain evidence="2">ALL</strain>
    </source>
</reference>
<dbReference type="AlphaFoldDB" id="A0A4U5NFE0"/>
<keyword evidence="1" id="KW-1133">Transmembrane helix</keyword>
<reference evidence="2" key="3">
    <citation type="journal article" date="2019" name="G3 (Bethesda)">
        <title>Hybrid Assembly of the Genome of the Entomopathogenic Nematode Steinernema carpocapsae Identifies the X-Chromosome.</title>
        <authorList>
            <person name="Serra L."/>
            <person name="Macchietto M."/>
            <person name="Macias-Munoz A."/>
            <person name="McGill C.J."/>
            <person name="Rodriguez I.M."/>
            <person name="Rodriguez B."/>
            <person name="Murad R."/>
            <person name="Mortazavi A."/>
        </authorList>
    </citation>
    <scope>NUCLEOTIDE SEQUENCE</scope>
    <source>
        <strain evidence="2">ALL</strain>
    </source>
</reference>
<protein>
    <submittedName>
        <fullName evidence="2">Uncharacterized protein</fullName>
    </submittedName>
</protein>
<name>A0A4U5NFE0_STECR</name>
<accession>A0A4U5NFE0</accession>
<organism evidence="2">
    <name type="scientific">Steinernema carpocapsae</name>
    <name type="common">Entomopathogenic nematode</name>
    <dbReference type="NCBI Taxonomy" id="34508"/>
    <lineage>
        <taxon>Eukaryota</taxon>
        <taxon>Metazoa</taxon>
        <taxon>Ecdysozoa</taxon>
        <taxon>Nematoda</taxon>
        <taxon>Chromadorea</taxon>
        <taxon>Rhabditida</taxon>
        <taxon>Tylenchina</taxon>
        <taxon>Panagrolaimomorpha</taxon>
        <taxon>Strongyloidoidea</taxon>
        <taxon>Steinernematidae</taxon>
        <taxon>Steinernema</taxon>
    </lineage>
</organism>
<comment type="caution">
    <text evidence="2">The sequence shown here is derived from an EMBL/GenBank/DDBJ whole genome shotgun (WGS) entry which is preliminary data.</text>
</comment>
<keyword evidence="1" id="KW-0472">Membrane</keyword>
<feature type="transmembrane region" description="Helical" evidence="1">
    <location>
        <begin position="12"/>
        <end position="31"/>
    </location>
</feature>
<reference evidence="2" key="1">
    <citation type="submission" date="2013-11" db="EMBL/GenBank/DDBJ databases">
        <authorList>
            <person name="Sternberg P."/>
            <person name="Dillman A."/>
            <person name="Macchietto M."/>
        </authorList>
    </citation>
    <scope>NUCLEOTIDE SEQUENCE</scope>
    <source>
        <strain evidence="2">ALL</strain>
    </source>
</reference>
<gene>
    <name evidence="2" type="ORF">L596_015257</name>
</gene>
<dbReference type="EMBL" id="AZBU02000004">
    <property type="protein sequence ID" value="TKR81380.1"/>
    <property type="molecule type" value="Genomic_DNA"/>
</dbReference>